<sequence length="1037" mass="110768">MVYTVPLIQTALPGDREVGDHPLPSVREAVIPESAVAPPIEPYSLQPPPHIQQLPPQEQQHQQQPVMYVPWGVMPPSMQLLVDQVPVHQRDTTATTPPRSPPDPTAGAGAGVVLGTPVISLGLHVPPDPVKRVLIYYAVLLLVLLSAMLLLLGAFFTPRCSAYLNFTRSITDIQDTESYARSIEGNFGKQLTAYARLSPCTVLKQHACDTITADQVSGWMDFITDGMQAPFSHLLSFSDIDQARVNSCSITEESPPAESTETSGAQDLHPMATSGVIGHHTHRVGSDPAQPARLPRRHQEPGSGGNSLDRSPRSPQAPEDRSPLFPPPLSHGEMDAPLHGNSTKHVLIDLYSSVPQEARASLTLTCNGDADAVPMLNLTTILNADVTGYLPNIQTMEGSVVVSAVNLIDGANPQNVLQEYDPHMHTCADYLMKCLNIENVHYVVIAPASPLYRCGQGSIGPPIVGPNTPTTNVDVVVCDTAPLEPMVGTTAALRITVTARFSINMVLYSTNARLPNDPRKAPVYFMPSTVLLACAEALILLSMVFTAVSAGMVPLHRMKLRKLSAKLQADASVAMEIVHRAQGALVAPMPAMPPTVTITTAAAPITHHGPLVEAVHAATDADMPMVSSATTPTTPRRPQEPWALHAAQSALSATAPPMLLAPPYYQAPGMVMPGMSGRDCIGVPGMMMVMPLMMTNEVVRPPSPYGEGYYLDAASTSLLAALPPLEEEPPPETKAPHGGGSREPPTSDTAASGTDVAAQGTNGPQQRGADRVAHPDPSSSSNDSALEPEWLHPADASYSLHSSRASGDEDRHTESGEQGVMAPVRVPATQPLAPAPSVTDWVLAQSRHQVVGPDVAEESMVPSSTAEVPDAASPWWRLRWLHDRVPWRSSAPSAGAAMANNWPGSDSDDELESENSRREGGYAPAGSPPGEHIVQLFVQRSRKSYKNLRRKQVRMLASMRFYAKAASMAALAFVMVTIGLQMSSIGARGSEKLQVRGGDVLTGGRVMDPRQAALMLLSLVLLGVAVLVHFIVECNHT</sequence>
<dbReference type="OrthoDB" id="267310at2759"/>
<feature type="region of interest" description="Disordered" evidence="1">
    <location>
        <begin position="89"/>
        <end position="108"/>
    </location>
</feature>
<gene>
    <name evidence="3" type="ORF">JKF63_03904</name>
</gene>
<feature type="compositionally biased region" description="Low complexity" evidence="1">
    <location>
        <begin position="249"/>
        <end position="263"/>
    </location>
</feature>
<reference evidence="3 4" key="1">
    <citation type="submission" date="2021-02" db="EMBL/GenBank/DDBJ databases">
        <title>Porcisia hertigi Genome sequencing and assembly.</title>
        <authorList>
            <person name="Almutairi H."/>
            <person name="Gatherer D."/>
        </authorList>
    </citation>
    <scope>NUCLEOTIDE SEQUENCE [LARGE SCALE GENOMIC DNA]</scope>
    <source>
        <strain evidence="3 4">C119</strain>
    </source>
</reference>
<proteinExistence type="predicted"/>
<keyword evidence="2" id="KW-0472">Membrane</keyword>
<feature type="transmembrane region" description="Helical" evidence="2">
    <location>
        <begin position="530"/>
        <end position="553"/>
    </location>
</feature>
<protein>
    <recommendedName>
        <fullName evidence="5">Transmembrane protein</fullName>
    </recommendedName>
</protein>
<dbReference type="EMBL" id="JAFJZO010000031">
    <property type="protein sequence ID" value="KAG5497639.1"/>
    <property type="molecule type" value="Genomic_DNA"/>
</dbReference>
<dbReference type="Proteomes" id="UP000674318">
    <property type="component" value="Unassembled WGS sequence"/>
</dbReference>
<feature type="transmembrane region" description="Helical" evidence="2">
    <location>
        <begin position="1012"/>
        <end position="1032"/>
    </location>
</feature>
<organism evidence="3 4">
    <name type="scientific">Porcisia hertigi</name>
    <dbReference type="NCBI Taxonomy" id="2761500"/>
    <lineage>
        <taxon>Eukaryota</taxon>
        <taxon>Discoba</taxon>
        <taxon>Euglenozoa</taxon>
        <taxon>Kinetoplastea</taxon>
        <taxon>Metakinetoplastina</taxon>
        <taxon>Trypanosomatida</taxon>
        <taxon>Trypanosomatidae</taxon>
        <taxon>Leishmaniinae</taxon>
        <taxon>Porcisia</taxon>
    </lineage>
</organism>
<evidence type="ECO:0000256" key="1">
    <source>
        <dbReference type="SAM" id="MobiDB-lite"/>
    </source>
</evidence>
<feature type="region of interest" description="Disordered" evidence="1">
    <location>
        <begin position="892"/>
        <end position="930"/>
    </location>
</feature>
<accession>A0A836HRC0</accession>
<feature type="region of interest" description="Disordered" evidence="1">
    <location>
        <begin position="724"/>
        <end position="787"/>
    </location>
</feature>
<evidence type="ECO:0000313" key="4">
    <source>
        <dbReference type="Proteomes" id="UP000674318"/>
    </source>
</evidence>
<dbReference type="GeneID" id="94289978"/>
<feature type="transmembrane region" description="Helical" evidence="2">
    <location>
        <begin position="134"/>
        <end position="156"/>
    </location>
</feature>
<keyword evidence="2" id="KW-1133">Transmembrane helix</keyword>
<comment type="caution">
    <text evidence="3">The sequence shown here is derived from an EMBL/GenBank/DDBJ whole genome shotgun (WGS) entry which is preliminary data.</text>
</comment>
<keyword evidence="4" id="KW-1185">Reference proteome</keyword>
<evidence type="ECO:0000313" key="3">
    <source>
        <dbReference type="EMBL" id="KAG5497639.1"/>
    </source>
</evidence>
<dbReference type="AlphaFoldDB" id="A0A836HRC0"/>
<dbReference type="RefSeq" id="XP_067755107.1">
    <property type="nucleotide sequence ID" value="XM_067899901.1"/>
</dbReference>
<dbReference type="KEGG" id="phet:94289978"/>
<feature type="transmembrane region" description="Helical" evidence="2">
    <location>
        <begin position="961"/>
        <end position="982"/>
    </location>
</feature>
<feature type="region of interest" description="Disordered" evidence="1">
    <location>
        <begin position="249"/>
        <end position="336"/>
    </location>
</feature>
<keyword evidence="2" id="KW-0812">Transmembrane</keyword>
<evidence type="ECO:0000256" key="2">
    <source>
        <dbReference type="SAM" id="Phobius"/>
    </source>
</evidence>
<name>A0A836HRC0_9TRYP</name>
<evidence type="ECO:0008006" key="5">
    <source>
        <dbReference type="Google" id="ProtNLM"/>
    </source>
</evidence>